<dbReference type="InterPro" id="IPR028082">
    <property type="entry name" value="Peripla_BP_I"/>
</dbReference>
<evidence type="ECO:0000256" key="2">
    <source>
        <dbReference type="ARBA" id="ARBA00023125"/>
    </source>
</evidence>
<dbReference type="Gene3D" id="3.40.50.2300">
    <property type="match status" value="1"/>
</dbReference>
<dbReference type="Proteomes" id="UP000598350">
    <property type="component" value="Unassembled WGS sequence"/>
</dbReference>
<name>A0ABR7VE45_9FLAO</name>
<evidence type="ECO:0000313" key="5">
    <source>
        <dbReference type="Proteomes" id="UP000598350"/>
    </source>
</evidence>
<comment type="caution">
    <text evidence="4">The sequence shown here is derived from an EMBL/GenBank/DDBJ whole genome shotgun (WGS) entry which is preliminary data.</text>
</comment>
<sequence length="91" mass="10607">MGKRSNLRNTVQEYAKHHGYNTNVAALELRGEKKKTIAVIVPNINHQFFSNIISSFTNIAASEEYVVSVFQTNENFEQEQKIIDRLFELWF</sequence>
<evidence type="ECO:0000256" key="3">
    <source>
        <dbReference type="ARBA" id="ARBA00023163"/>
    </source>
</evidence>
<accession>A0ABR7VE45</accession>
<keyword evidence="3" id="KW-0804">Transcription</keyword>
<gene>
    <name evidence="4" type="ORF">HPE63_14655</name>
</gene>
<dbReference type="GO" id="GO:0003677">
    <property type="term" value="F:DNA binding"/>
    <property type="evidence" value="ECO:0007669"/>
    <property type="project" value="UniProtKB-KW"/>
</dbReference>
<dbReference type="PANTHER" id="PTHR30146">
    <property type="entry name" value="LACI-RELATED TRANSCRIPTIONAL REPRESSOR"/>
    <property type="match status" value="1"/>
</dbReference>
<keyword evidence="5" id="KW-1185">Reference proteome</keyword>
<evidence type="ECO:0000313" key="4">
    <source>
        <dbReference type="EMBL" id="MBD0851919.1"/>
    </source>
</evidence>
<reference evidence="4 5" key="1">
    <citation type="submission" date="2020-05" db="EMBL/GenBank/DDBJ databases">
        <title>The draft genome sequence of Maribacter arenosus CAU 1321.</title>
        <authorList>
            <person name="Mu L."/>
        </authorList>
    </citation>
    <scope>NUCLEOTIDE SEQUENCE [LARGE SCALE GENOMIC DNA]</scope>
    <source>
        <strain evidence="4 5">CAU 1321</strain>
    </source>
</reference>
<evidence type="ECO:0000256" key="1">
    <source>
        <dbReference type="ARBA" id="ARBA00023015"/>
    </source>
</evidence>
<dbReference type="PANTHER" id="PTHR30146:SF109">
    <property type="entry name" value="HTH-TYPE TRANSCRIPTIONAL REGULATOR GALS"/>
    <property type="match status" value="1"/>
</dbReference>
<dbReference type="SUPFAM" id="SSF53822">
    <property type="entry name" value="Periplasmic binding protein-like I"/>
    <property type="match status" value="1"/>
</dbReference>
<keyword evidence="1" id="KW-0805">Transcription regulation</keyword>
<dbReference type="RefSeq" id="WP_188315037.1">
    <property type="nucleotide sequence ID" value="NZ_JABTCG010000005.1"/>
</dbReference>
<dbReference type="EMBL" id="JABTCG010000005">
    <property type="protein sequence ID" value="MBD0851919.1"/>
    <property type="molecule type" value="Genomic_DNA"/>
</dbReference>
<protein>
    <submittedName>
        <fullName evidence="4">LacI family DNA-binding transcriptional regulator</fullName>
    </submittedName>
</protein>
<proteinExistence type="predicted"/>
<keyword evidence="2 4" id="KW-0238">DNA-binding</keyword>
<organism evidence="4 5">
    <name type="scientific">Maribacter arenosus</name>
    <dbReference type="NCBI Taxonomy" id="1854708"/>
    <lineage>
        <taxon>Bacteria</taxon>
        <taxon>Pseudomonadati</taxon>
        <taxon>Bacteroidota</taxon>
        <taxon>Flavobacteriia</taxon>
        <taxon>Flavobacteriales</taxon>
        <taxon>Flavobacteriaceae</taxon>
        <taxon>Maribacter</taxon>
    </lineage>
</organism>